<dbReference type="Gene3D" id="3.90.420.10">
    <property type="entry name" value="Oxidoreductase, molybdopterin-binding domain"/>
    <property type="match status" value="1"/>
</dbReference>
<dbReference type="PANTHER" id="PTHR43032:SF4">
    <property type="entry name" value="OXIDOREDUCTASE MOLYBDOPTERIN-BINDING DOMAIN-CONTAINING PROTEIN"/>
    <property type="match status" value="1"/>
</dbReference>
<dbReference type="EMBL" id="JAUSTP010000012">
    <property type="protein sequence ID" value="MDQ0189902.1"/>
    <property type="molecule type" value="Genomic_DNA"/>
</dbReference>
<protein>
    <submittedName>
        <fullName evidence="2">DMSO/TMAO reductase YedYZ molybdopterin-dependent catalytic subunit</fullName>
    </submittedName>
</protein>
<comment type="caution">
    <text evidence="2">The sequence shown here is derived from an EMBL/GenBank/DDBJ whole genome shotgun (WGS) entry which is preliminary data.</text>
</comment>
<gene>
    <name evidence="2" type="ORF">J2S03_001765</name>
</gene>
<dbReference type="Proteomes" id="UP001232973">
    <property type="component" value="Unassembled WGS sequence"/>
</dbReference>
<dbReference type="PRINTS" id="PR00407">
    <property type="entry name" value="EUMOPTERIN"/>
</dbReference>
<accession>A0ABT9XI77</accession>
<keyword evidence="3" id="KW-1185">Reference proteome</keyword>
<dbReference type="InterPro" id="IPR000572">
    <property type="entry name" value="OxRdtase_Mopterin-bd_dom"/>
</dbReference>
<feature type="domain" description="Oxidoreductase molybdopterin-binding" evidence="1">
    <location>
        <begin position="26"/>
        <end position="172"/>
    </location>
</feature>
<proteinExistence type="predicted"/>
<name>A0ABT9XI77_9BACL</name>
<reference evidence="2 3" key="1">
    <citation type="submission" date="2023-07" db="EMBL/GenBank/DDBJ databases">
        <title>Genomic Encyclopedia of Type Strains, Phase IV (KMG-IV): sequencing the most valuable type-strain genomes for metagenomic binning, comparative biology and taxonomic classification.</title>
        <authorList>
            <person name="Goeker M."/>
        </authorList>
    </citation>
    <scope>NUCLEOTIDE SEQUENCE [LARGE SCALE GENOMIC DNA]</scope>
    <source>
        <strain evidence="2 3">DSM 4006</strain>
    </source>
</reference>
<evidence type="ECO:0000259" key="1">
    <source>
        <dbReference type="Pfam" id="PF00174"/>
    </source>
</evidence>
<dbReference type="InterPro" id="IPR036374">
    <property type="entry name" value="OxRdtase_Mopterin-bd_sf"/>
</dbReference>
<dbReference type="InterPro" id="IPR008335">
    <property type="entry name" value="Mopterin_OxRdtase_euk"/>
</dbReference>
<dbReference type="PANTHER" id="PTHR43032">
    <property type="entry name" value="PROTEIN-METHIONINE-SULFOXIDE REDUCTASE"/>
    <property type="match status" value="1"/>
</dbReference>
<dbReference type="Pfam" id="PF00174">
    <property type="entry name" value="Oxidored_molyb"/>
    <property type="match status" value="1"/>
</dbReference>
<evidence type="ECO:0000313" key="3">
    <source>
        <dbReference type="Proteomes" id="UP001232973"/>
    </source>
</evidence>
<dbReference type="CDD" id="cd02109">
    <property type="entry name" value="arch_bact_SO_family_Moco"/>
    <property type="match status" value="1"/>
</dbReference>
<evidence type="ECO:0000313" key="2">
    <source>
        <dbReference type="EMBL" id="MDQ0189902.1"/>
    </source>
</evidence>
<dbReference type="RefSeq" id="WP_274456985.1">
    <property type="nucleotide sequence ID" value="NZ_CP067097.1"/>
</dbReference>
<sequence length="194" mass="22522">MRDGARDSRLPPGQIATTKFPVMNAGSVPQINVADWDLHLFGAVKAEMRLRWDDVKSLPQSHYTSDVHCVTTWSRLDNDWEGVRFSDIFGLIEVDPAAKFVMVYGEQGYSANFRVDDLLREGVLLAYRYNQTELSPEHGFPLRLVVPHLYFWKSVKWVRGIEFSSEEKLGFWERFGYHPHGDPWLQERYADSLK</sequence>
<organism evidence="2 3">
    <name type="scientific">Alicyclobacillus cycloheptanicus</name>
    <dbReference type="NCBI Taxonomy" id="1457"/>
    <lineage>
        <taxon>Bacteria</taxon>
        <taxon>Bacillati</taxon>
        <taxon>Bacillota</taxon>
        <taxon>Bacilli</taxon>
        <taxon>Bacillales</taxon>
        <taxon>Alicyclobacillaceae</taxon>
        <taxon>Alicyclobacillus</taxon>
    </lineage>
</organism>
<dbReference type="SUPFAM" id="SSF56524">
    <property type="entry name" value="Oxidoreductase molybdopterin-binding domain"/>
    <property type="match status" value="1"/>
</dbReference>